<gene>
    <name evidence="1" type="ORF">GCM10023320_11870</name>
</gene>
<evidence type="ECO:0000313" key="1">
    <source>
        <dbReference type="EMBL" id="GAA5114538.1"/>
    </source>
</evidence>
<keyword evidence="2" id="KW-1185">Reference proteome</keyword>
<proteinExistence type="predicted"/>
<reference evidence="2" key="1">
    <citation type="journal article" date="2019" name="Int. J. Syst. Evol. Microbiol.">
        <title>The Global Catalogue of Microorganisms (GCM) 10K type strain sequencing project: providing services to taxonomists for standard genome sequencing and annotation.</title>
        <authorList>
            <consortium name="The Broad Institute Genomics Platform"/>
            <consortium name="The Broad Institute Genome Sequencing Center for Infectious Disease"/>
            <person name="Wu L."/>
            <person name="Ma J."/>
        </authorList>
    </citation>
    <scope>NUCLEOTIDE SEQUENCE [LARGE SCALE GENOMIC DNA]</scope>
    <source>
        <strain evidence="2">JCM 18302</strain>
    </source>
</reference>
<name>A0ABP9NCG2_9PSEU</name>
<organism evidence="1 2">
    <name type="scientific">Pseudonocardia adelaidensis</name>
    <dbReference type="NCBI Taxonomy" id="648754"/>
    <lineage>
        <taxon>Bacteria</taxon>
        <taxon>Bacillati</taxon>
        <taxon>Actinomycetota</taxon>
        <taxon>Actinomycetes</taxon>
        <taxon>Pseudonocardiales</taxon>
        <taxon>Pseudonocardiaceae</taxon>
        <taxon>Pseudonocardia</taxon>
    </lineage>
</organism>
<sequence length="82" mass="8964">MQDGEQGQGDGTFEVELVTSAFEDRRGPPHIRLEEGRHALRSAGQQRSRMTQDDRVVVRVDDPSGGADRLHDLVHVGLGGDS</sequence>
<comment type="caution">
    <text evidence="1">The sequence shown here is derived from an EMBL/GenBank/DDBJ whole genome shotgun (WGS) entry which is preliminary data.</text>
</comment>
<evidence type="ECO:0000313" key="2">
    <source>
        <dbReference type="Proteomes" id="UP001500804"/>
    </source>
</evidence>
<dbReference type="Proteomes" id="UP001500804">
    <property type="component" value="Unassembled WGS sequence"/>
</dbReference>
<protein>
    <submittedName>
        <fullName evidence="1">Uncharacterized protein</fullName>
    </submittedName>
</protein>
<accession>A0ABP9NCG2</accession>
<dbReference type="EMBL" id="BAABJO010000004">
    <property type="protein sequence ID" value="GAA5114538.1"/>
    <property type="molecule type" value="Genomic_DNA"/>
</dbReference>